<evidence type="ECO:0000313" key="2">
    <source>
        <dbReference type="EMBL" id="UTF54610.1"/>
    </source>
</evidence>
<reference evidence="2" key="1">
    <citation type="submission" date="2022-06" db="EMBL/GenBank/DDBJ databases">
        <title>Diverse halophilic archaea isolated from saline environments.</title>
        <authorList>
            <person name="Cui H.-L."/>
        </authorList>
    </citation>
    <scope>NUCLEOTIDE SEQUENCE</scope>
    <source>
        <strain evidence="2">WLHS1</strain>
    </source>
</reference>
<dbReference type="GeneID" id="73289354"/>
<protein>
    <submittedName>
        <fullName evidence="2">Uncharacterized protein</fullName>
    </submittedName>
</protein>
<name>A0A9E7SVL3_9EURY</name>
<organism evidence="2 3">
    <name type="scientific">Natronosalvus rutilus</name>
    <dbReference type="NCBI Taxonomy" id="2953753"/>
    <lineage>
        <taxon>Archaea</taxon>
        <taxon>Methanobacteriati</taxon>
        <taxon>Methanobacteriota</taxon>
        <taxon>Stenosarchaea group</taxon>
        <taxon>Halobacteria</taxon>
        <taxon>Halobacteriales</taxon>
        <taxon>Natrialbaceae</taxon>
        <taxon>Natronosalvus</taxon>
    </lineage>
</organism>
<gene>
    <name evidence="2" type="ORF">NGM29_04870</name>
</gene>
<proteinExistence type="predicted"/>
<accession>A0A9E7SVL3</accession>
<dbReference type="AlphaFoldDB" id="A0A9E7SVL3"/>
<dbReference type="EMBL" id="CP100355">
    <property type="protein sequence ID" value="UTF54610.1"/>
    <property type="molecule type" value="Genomic_DNA"/>
</dbReference>
<keyword evidence="3" id="KW-1185">Reference proteome</keyword>
<dbReference type="KEGG" id="sawl:NGM29_04870"/>
<evidence type="ECO:0000313" key="3">
    <source>
        <dbReference type="Proteomes" id="UP001056855"/>
    </source>
</evidence>
<evidence type="ECO:0000256" key="1">
    <source>
        <dbReference type="SAM" id="MobiDB-lite"/>
    </source>
</evidence>
<feature type="region of interest" description="Disordered" evidence="1">
    <location>
        <begin position="42"/>
        <end position="70"/>
    </location>
</feature>
<sequence>MHGFSISVDSHGGCRVVLERPRFGGSSGLESAVCERVIGRGREHRTWTGATADESGSGNQDGAIYPSPSD</sequence>
<dbReference type="RefSeq" id="WP_254159306.1">
    <property type="nucleotide sequence ID" value="NZ_CP100355.1"/>
</dbReference>
<dbReference type="Proteomes" id="UP001056855">
    <property type="component" value="Chromosome"/>
</dbReference>